<comment type="subcellular location">
    <subcellularLocation>
        <location evidence="1">Nucleus</location>
        <location evidence="1">Nucleolus</location>
    </subcellularLocation>
</comment>
<keyword evidence="4" id="KW-0853">WD repeat</keyword>
<dbReference type="SUPFAM" id="SSF50978">
    <property type="entry name" value="WD40 repeat-like"/>
    <property type="match status" value="2"/>
</dbReference>
<evidence type="ECO:0000256" key="5">
    <source>
        <dbReference type="ARBA" id="ARBA00022737"/>
    </source>
</evidence>
<evidence type="ECO:0000256" key="3">
    <source>
        <dbReference type="ARBA" id="ARBA00022552"/>
    </source>
</evidence>
<gene>
    <name evidence="8" type="ORF">NLS_LOCUS7873</name>
</gene>
<keyword evidence="6" id="KW-0804">Transcription</keyword>
<accession>A0A3P6TFG9</accession>
<keyword evidence="5" id="KW-0677">Repeat</keyword>
<evidence type="ECO:0000256" key="7">
    <source>
        <dbReference type="ARBA" id="ARBA00023242"/>
    </source>
</evidence>
<keyword evidence="7" id="KW-0539">Nucleus</keyword>
<evidence type="ECO:0000256" key="6">
    <source>
        <dbReference type="ARBA" id="ARBA00023163"/>
    </source>
</evidence>
<dbReference type="PANTHER" id="PTHR44215">
    <property type="entry name" value="WD REPEAT-CONTAINING PROTEIN 75"/>
    <property type="match status" value="1"/>
</dbReference>
<evidence type="ECO:0000256" key="4">
    <source>
        <dbReference type="ARBA" id="ARBA00022574"/>
    </source>
</evidence>
<dbReference type="EMBL" id="UYRX01000887">
    <property type="protein sequence ID" value="VDK86902.1"/>
    <property type="molecule type" value="Genomic_DNA"/>
</dbReference>
<dbReference type="GO" id="GO:0003723">
    <property type="term" value="F:RNA binding"/>
    <property type="evidence" value="ECO:0007669"/>
    <property type="project" value="InterPro"/>
</dbReference>
<dbReference type="GO" id="GO:0045943">
    <property type="term" value="P:positive regulation of transcription by RNA polymerase I"/>
    <property type="evidence" value="ECO:0007669"/>
    <property type="project" value="InterPro"/>
</dbReference>
<dbReference type="GO" id="GO:2000234">
    <property type="term" value="P:positive regulation of rRNA processing"/>
    <property type="evidence" value="ECO:0007669"/>
    <property type="project" value="TreeGrafter"/>
</dbReference>
<dbReference type="InterPro" id="IPR053826">
    <property type="entry name" value="WDR75"/>
</dbReference>
<protein>
    <submittedName>
        <fullName evidence="8">Uncharacterized protein</fullName>
    </submittedName>
</protein>
<dbReference type="OrthoDB" id="4096at2759"/>
<dbReference type="InterPro" id="IPR036322">
    <property type="entry name" value="WD40_repeat_dom_sf"/>
</dbReference>
<dbReference type="GO" id="GO:0032040">
    <property type="term" value="C:small-subunit processome"/>
    <property type="evidence" value="ECO:0007669"/>
    <property type="project" value="InterPro"/>
</dbReference>
<dbReference type="InterPro" id="IPR015943">
    <property type="entry name" value="WD40/YVTN_repeat-like_dom_sf"/>
</dbReference>
<dbReference type="GO" id="GO:0006364">
    <property type="term" value="P:rRNA processing"/>
    <property type="evidence" value="ECO:0007669"/>
    <property type="project" value="UniProtKB-KW"/>
</dbReference>
<evidence type="ECO:0000256" key="2">
    <source>
        <dbReference type="ARBA" id="ARBA00022517"/>
    </source>
</evidence>
<organism evidence="8 9">
    <name type="scientific">Litomosoides sigmodontis</name>
    <name type="common">Filarial nematode worm</name>
    <dbReference type="NCBI Taxonomy" id="42156"/>
    <lineage>
        <taxon>Eukaryota</taxon>
        <taxon>Metazoa</taxon>
        <taxon>Ecdysozoa</taxon>
        <taxon>Nematoda</taxon>
        <taxon>Chromadorea</taxon>
        <taxon>Rhabditida</taxon>
        <taxon>Spirurina</taxon>
        <taxon>Spiruromorpha</taxon>
        <taxon>Filarioidea</taxon>
        <taxon>Onchocercidae</taxon>
        <taxon>Litomosoides</taxon>
    </lineage>
</organism>
<evidence type="ECO:0000313" key="9">
    <source>
        <dbReference type="Proteomes" id="UP000277928"/>
    </source>
</evidence>
<name>A0A3P6TFG9_LITSI</name>
<keyword evidence="2" id="KW-0690">Ribosome biogenesis</keyword>
<dbReference type="STRING" id="42156.A0A3P6TFG9"/>
<dbReference type="AlphaFoldDB" id="A0A3P6TFG9"/>
<sequence length="712" mass="79758">MDWSSWEESRRSGFDITEASVTFSSDNRQAFVVSNNDVLVVEVKSGRRMQLLTHPVKICSLYYAFPGKIVTYTIDGIEYTWSTDGWSVLRRRELNCAPLNVWHSCETTLMVTKSESNELVIIKISGNEVLQKQEILRTGPHNIGSSQFAVTADYFVCCEKLFVYLYTFDERGVERFKYIGKADFMDSSLLEFISITALRDTVAAAISFGRVFIWNNVSRKGVNTFSLSVHWHKWAPCLALTESNTLFSAGDEGVLAKFALSELKSVFKPQLLPRLQAPVRRLNLSEDSSVIAIVLADNSAHFILNATLNVLSSMESVLCSPKKSLFPLIEDPLYPNYVVHSARPGFVQWIVPSTMITIATADVSRENPIEGENVFSDATGYMDICEAALSRTMVATADCNIGFDIPNNRLQFWHRNRDLGSFALEHCELYVGGIVKFIRACLDFDMFITADDKGALCTWERVKGDEKKWCKFSENHWMGVPILHMSRIQKSHFAAIHDVNRESDGVVALWSVEEGKSPHVVYVHQGNDKLTTVEWGPPDSANLLITSKSCIYAFNLHALAPLWIVCEPDLRLAVTSQFTVSYNKDVVSVLDSSSGTLLCQRKLNTIPESIIAVGKDGTFTVVVSYKNGYGVIAKSELLEEARKQLYARNVTMKKTPFSNLLTAGNKAVEYNEVPLEIASNLEIFSGPSYSLAPIPYLAQKFIRSCFLLPQQL</sequence>
<dbReference type="OMA" id="HWHKWAP"/>
<dbReference type="Gene3D" id="2.130.10.10">
    <property type="entry name" value="YVTN repeat-like/Quinoprotein amine dehydrogenase"/>
    <property type="match status" value="1"/>
</dbReference>
<evidence type="ECO:0000256" key="1">
    <source>
        <dbReference type="ARBA" id="ARBA00004604"/>
    </source>
</evidence>
<dbReference type="PANTHER" id="PTHR44215:SF1">
    <property type="entry name" value="WD REPEAT-CONTAINING PROTEIN 75"/>
    <property type="match status" value="1"/>
</dbReference>
<reference evidence="8 9" key="1">
    <citation type="submission" date="2018-08" db="EMBL/GenBank/DDBJ databases">
        <authorList>
            <person name="Laetsch R D."/>
            <person name="Stevens L."/>
            <person name="Kumar S."/>
            <person name="Blaxter L. M."/>
        </authorList>
    </citation>
    <scope>NUCLEOTIDE SEQUENCE [LARGE SCALE GENOMIC DNA]</scope>
</reference>
<keyword evidence="9" id="KW-1185">Reference proteome</keyword>
<dbReference type="Proteomes" id="UP000277928">
    <property type="component" value="Unassembled WGS sequence"/>
</dbReference>
<proteinExistence type="predicted"/>
<keyword evidence="3" id="KW-0698">rRNA processing</keyword>
<evidence type="ECO:0000313" key="8">
    <source>
        <dbReference type="EMBL" id="VDK86902.1"/>
    </source>
</evidence>